<dbReference type="EMBL" id="LCRH01000054">
    <property type="protein sequence ID" value="KKW31632.1"/>
    <property type="molecule type" value="Genomic_DNA"/>
</dbReference>
<dbReference type="Gene3D" id="3.30.470.20">
    <property type="entry name" value="ATP-grasp fold, B domain"/>
    <property type="match status" value="1"/>
</dbReference>
<reference evidence="16 17" key="1">
    <citation type="journal article" date="2015" name="Nature">
        <title>rRNA introns, odd ribosomes, and small enigmatic genomes across a large radiation of phyla.</title>
        <authorList>
            <person name="Brown C.T."/>
            <person name="Hug L.A."/>
            <person name="Thomas B.C."/>
            <person name="Sharon I."/>
            <person name="Castelle C.J."/>
            <person name="Singh A."/>
            <person name="Wilkins M.J."/>
            <person name="Williams K.H."/>
            <person name="Banfield J.F."/>
        </authorList>
    </citation>
    <scope>NUCLEOTIDE SEQUENCE [LARGE SCALE GENOMIC DNA]</scope>
</reference>
<feature type="domain" description="Pyruvate phosphate dikinase AMP/ATP-binding" evidence="15">
    <location>
        <begin position="12"/>
        <end position="79"/>
    </location>
</feature>
<evidence type="ECO:0000256" key="5">
    <source>
        <dbReference type="ARBA" id="ARBA00011996"/>
    </source>
</evidence>
<dbReference type="GO" id="GO:0046872">
    <property type="term" value="F:metal ion binding"/>
    <property type="evidence" value="ECO:0007669"/>
    <property type="project" value="UniProtKB-KW"/>
</dbReference>
<comment type="function">
    <text evidence="2">Catalyzes the phosphorylation of pyruvate to phosphoenolpyruvate.</text>
</comment>
<feature type="domain" description="Pyruvate phosphate dikinase AMP/ATP-binding" evidence="15">
    <location>
        <begin position="80"/>
        <end position="295"/>
    </location>
</feature>
<comment type="caution">
    <text evidence="16">The sequence shown here is derived from an EMBL/GenBank/DDBJ whole genome shotgun (WGS) entry which is preliminary data.</text>
</comment>
<evidence type="ECO:0000256" key="14">
    <source>
        <dbReference type="ARBA" id="ARBA00047700"/>
    </source>
</evidence>
<protein>
    <recommendedName>
        <fullName evidence="6">Phosphoenolpyruvate synthase</fullName>
        <ecNumber evidence="5">2.7.9.2</ecNumber>
    </recommendedName>
    <alternativeName>
        <fullName evidence="13">Pyruvate, water dikinase</fullName>
    </alternativeName>
</protein>
<dbReference type="UniPathway" id="UPA00138"/>
<sequence length="372" mass="41391">MWFDELGVKDVPIVGGKNASLGEMYQRLTPRGVSVPNGFATTAFAYRAFVKEAKLDKAIRSILRGLDTKSIANLQERGHAAEDLPDASFAGQQETFLNIRGPEALIDACKRCFASLFTDRAISYRQDKKFDHFKIALSIGVQKMVRSDRASSGVMFSIDTESGFPNAVIINGSWGLGENIVQGSVTPDEWRVFKPTLAQEKQAILSRVLGDKKVKMIYTTDRTRPTKNIPTSTSERVRFCLSDKEVEQLARWAVVIEQHYHKPMDMEWAKDGKTKKLFIVQARPETVMSRRNTNILQEFRLGKKGTILCQGQSVGRKIGQGKETCIFVAVGGGGFLCEKFSGSTARMMLDRFATRTMNAGRIGNCAVLGRKD</sequence>
<keyword evidence="9" id="KW-0547">Nucleotide-binding</keyword>
<dbReference type="SUPFAM" id="SSF56059">
    <property type="entry name" value="Glutathione synthetase ATP-binding domain-like"/>
    <property type="match status" value="1"/>
</dbReference>
<evidence type="ECO:0000256" key="13">
    <source>
        <dbReference type="ARBA" id="ARBA00033470"/>
    </source>
</evidence>
<evidence type="ECO:0000256" key="9">
    <source>
        <dbReference type="ARBA" id="ARBA00022741"/>
    </source>
</evidence>
<dbReference type="InterPro" id="IPR002192">
    <property type="entry name" value="PPDK_AMP/ATP-bd"/>
</dbReference>
<organism evidence="16 17">
    <name type="scientific">Candidatus Uhrbacteria bacterium GW2011_GWA2_52_8d</name>
    <dbReference type="NCBI Taxonomy" id="1618979"/>
    <lineage>
        <taxon>Bacteria</taxon>
        <taxon>Candidatus Uhriibacteriota</taxon>
    </lineage>
</organism>
<evidence type="ECO:0000256" key="4">
    <source>
        <dbReference type="ARBA" id="ARBA00007837"/>
    </source>
</evidence>
<dbReference type="FunFam" id="3.30.470.20:FF:000017">
    <property type="entry name" value="Phosphoenolpyruvate synthase"/>
    <property type="match status" value="1"/>
</dbReference>
<proteinExistence type="inferred from homology"/>
<dbReference type="GO" id="GO:0005524">
    <property type="term" value="F:ATP binding"/>
    <property type="evidence" value="ECO:0007669"/>
    <property type="project" value="UniProtKB-KW"/>
</dbReference>
<evidence type="ECO:0000256" key="11">
    <source>
        <dbReference type="ARBA" id="ARBA00022840"/>
    </source>
</evidence>
<dbReference type="InterPro" id="IPR006319">
    <property type="entry name" value="PEP_synth"/>
</dbReference>
<keyword evidence="8" id="KW-0479">Metal-binding</keyword>
<evidence type="ECO:0000256" key="7">
    <source>
        <dbReference type="ARBA" id="ARBA00022679"/>
    </source>
</evidence>
<dbReference type="Pfam" id="PF01326">
    <property type="entry name" value="PPDK_N"/>
    <property type="match status" value="2"/>
</dbReference>
<evidence type="ECO:0000256" key="8">
    <source>
        <dbReference type="ARBA" id="ARBA00022723"/>
    </source>
</evidence>
<dbReference type="PANTHER" id="PTHR43030">
    <property type="entry name" value="PHOSPHOENOLPYRUVATE SYNTHASE"/>
    <property type="match status" value="1"/>
</dbReference>
<evidence type="ECO:0000256" key="1">
    <source>
        <dbReference type="ARBA" id="ARBA00001946"/>
    </source>
</evidence>
<dbReference type="EC" id="2.7.9.2" evidence="5"/>
<comment type="catalytic activity">
    <reaction evidence="14">
        <text>pyruvate + ATP + H2O = phosphoenolpyruvate + AMP + phosphate + 2 H(+)</text>
        <dbReference type="Rhea" id="RHEA:11364"/>
        <dbReference type="ChEBI" id="CHEBI:15361"/>
        <dbReference type="ChEBI" id="CHEBI:15377"/>
        <dbReference type="ChEBI" id="CHEBI:15378"/>
        <dbReference type="ChEBI" id="CHEBI:30616"/>
        <dbReference type="ChEBI" id="CHEBI:43474"/>
        <dbReference type="ChEBI" id="CHEBI:58702"/>
        <dbReference type="ChEBI" id="CHEBI:456215"/>
        <dbReference type="EC" id="2.7.9.2"/>
    </reaction>
</comment>
<dbReference type="InterPro" id="IPR013815">
    <property type="entry name" value="ATP_grasp_subdomain_1"/>
</dbReference>
<dbReference type="GO" id="GO:0006094">
    <property type="term" value="P:gluconeogenesis"/>
    <property type="evidence" value="ECO:0007669"/>
    <property type="project" value="UniProtKB-UniPathway"/>
</dbReference>
<evidence type="ECO:0000256" key="10">
    <source>
        <dbReference type="ARBA" id="ARBA00022777"/>
    </source>
</evidence>
<evidence type="ECO:0000256" key="12">
    <source>
        <dbReference type="ARBA" id="ARBA00022842"/>
    </source>
</evidence>
<accession>A0A0G1ZTL9</accession>
<evidence type="ECO:0000256" key="3">
    <source>
        <dbReference type="ARBA" id="ARBA00004742"/>
    </source>
</evidence>
<comment type="similarity">
    <text evidence="4">Belongs to the PEP-utilizing enzyme family.</text>
</comment>
<dbReference type="AlphaFoldDB" id="A0A0G1ZTL9"/>
<evidence type="ECO:0000313" key="16">
    <source>
        <dbReference type="EMBL" id="KKW31632.1"/>
    </source>
</evidence>
<evidence type="ECO:0000259" key="15">
    <source>
        <dbReference type="Pfam" id="PF01326"/>
    </source>
</evidence>
<dbReference type="PANTHER" id="PTHR43030:SF1">
    <property type="entry name" value="PHOSPHOENOLPYRUVATE SYNTHASE"/>
    <property type="match status" value="1"/>
</dbReference>
<keyword evidence="7" id="KW-0808">Transferase</keyword>
<keyword evidence="11" id="KW-0067">ATP-binding</keyword>
<dbReference type="Gene3D" id="3.30.1490.20">
    <property type="entry name" value="ATP-grasp fold, A domain"/>
    <property type="match status" value="2"/>
</dbReference>
<comment type="cofactor">
    <cofactor evidence="1">
        <name>Mg(2+)</name>
        <dbReference type="ChEBI" id="CHEBI:18420"/>
    </cofactor>
</comment>
<comment type="pathway">
    <text evidence="3">Carbohydrate biosynthesis; gluconeogenesis.</text>
</comment>
<dbReference type="GO" id="GO:0008986">
    <property type="term" value="F:pyruvate, water dikinase activity"/>
    <property type="evidence" value="ECO:0007669"/>
    <property type="project" value="UniProtKB-EC"/>
</dbReference>
<evidence type="ECO:0000256" key="2">
    <source>
        <dbReference type="ARBA" id="ARBA00002988"/>
    </source>
</evidence>
<dbReference type="Proteomes" id="UP000034054">
    <property type="component" value="Unassembled WGS sequence"/>
</dbReference>
<evidence type="ECO:0000256" key="6">
    <source>
        <dbReference type="ARBA" id="ARBA00021623"/>
    </source>
</evidence>
<evidence type="ECO:0000313" key="17">
    <source>
        <dbReference type="Proteomes" id="UP000034054"/>
    </source>
</evidence>
<name>A0A0G1ZTL9_9BACT</name>
<gene>
    <name evidence="16" type="ORF">UY76_C0054G0002</name>
</gene>
<dbReference type="PATRIC" id="fig|1618979.3.peg.699"/>
<keyword evidence="16" id="KW-0670">Pyruvate</keyword>
<keyword evidence="12" id="KW-0460">Magnesium</keyword>
<keyword evidence="10" id="KW-0418">Kinase</keyword>